<protein>
    <submittedName>
        <fullName evidence="1">34293_t:CDS:1</fullName>
    </submittedName>
</protein>
<accession>A0ACA9SEG3</accession>
<sequence>QYSDKFFPYNSFEKVETDDIALSSNICKVYSTKHSKTLKQYQKVELNETILKFIAINKQSINELCFAKQLISAIKCFHKNDKFIQT</sequence>
<proteinExistence type="predicted"/>
<reference evidence="1" key="1">
    <citation type="submission" date="2021-06" db="EMBL/GenBank/DDBJ databases">
        <authorList>
            <person name="Kallberg Y."/>
            <person name="Tangrot J."/>
            <person name="Rosling A."/>
        </authorList>
    </citation>
    <scope>NUCLEOTIDE SEQUENCE</scope>
    <source>
        <strain evidence="1">MA461A</strain>
    </source>
</reference>
<keyword evidence="2" id="KW-1185">Reference proteome</keyword>
<feature type="non-terminal residue" evidence="1">
    <location>
        <position position="1"/>
    </location>
</feature>
<dbReference type="EMBL" id="CAJVQC010116892">
    <property type="protein sequence ID" value="CAG8837183.1"/>
    <property type="molecule type" value="Genomic_DNA"/>
</dbReference>
<evidence type="ECO:0000313" key="2">
    <source>
        <dbReference type="Proteomes" id="UP000789920"/>
    </source>
</evidence>
<gene>
    <name evidence="1" type="ORF">RPERSI_LOCUS30206</name>
</gene>
<evidence type="ECO:0000313" key="1">
    <source>
        <dbReference type="EMBL" id="CAG8837183.1"/>
    </source>
</evidence>
<dbReference type="Proteomes" id="UP000789920">
    <property type="component" value="Unassembled WGS sequence"/>
</dbReference>
<name>A0ACA9SEG3_9GLOM</name>
<organism evidence="1 2">
    <name type="scientific">Racocetra persica</name>
    <dbReference type="NCBI Taxonomy" id="160502"/>
    <lineage>
        <taxon>Eukaryota</taxon>
        <taxon>Fungi</taxon>
        <taxon>Fungi incertae sedis</taxon>
        <taxon>Mucoromycota</taxon>
        <taxon>Glomeromycotina</taxon>
        <taxon>Glomeromycetes</taxon>
        <taxon>Diversisporales</taxon>
        <taxon>Gigasporaceae</taxon>
        <taxon>Racocetra</taxon>
    </lineage>
</organism>
<comment type="caution">
    <text evidence="1">The sequence shown here is derived from an EMBL/GenBank/DDBJ whole genome shotgun (WGS) entry which is preliminary data.</text>
</comment>
<feature type="non-terminal residue" evidence="1">
    <location>
        <position position="86"/>
    </location>
</feature>